<dbReference type="InterPro" id="IPR027417">
    <property type="entry name" value="P-loop_NTPase"/>
</dbReference>
<evidence type="ECO:0000256" key="2">
    <source>
        <dbReference type="ARBA" id="ARBA00009863"/>
    </source>
</evidence>
<comment type="caution">
    <text evidence="8">The sequence shown here is derived from an EMBL/GenBank/DDBJ whole genome shotgun (WGS) entry which is preliminary data.</text>
</comment>
<keyword evidence="9" id="KW-1185">Reference proteome</keyword>
<evidence type="ECO:0000256" key="4">
    <source>
        <dbReference type="ARBA" id="ARBA00022980"/>
    </source>
</evidence>
<keyword evidence="3" id="KW-0809">Transit peptide</keyword>
<dbReference type="SUPFAM" id="SSF52540">
    <property type="entry name" value="P-loop containing nucleoside triphosphate hydrolases"/>
    <property type="match status" value="1"/>
</dbReference>
<evidence type="ECO:0000256" key="1">
    <source>
        <dbReference type="ARBA" id="ARBA00004173"/>
    </source>
</evidence>
<dbReference type="AlphaFoldDB" id="A0A2T0FI05"/>
<dbReference type="GO" id="GO:0003735">
    <property type="term" value="F:structural constituent of ribosome"/>
    <property type="evidence" value="ECO:0007669"/>
    <property type="project" value="TreeGrafter"/>
</dbReference>
<dbReference type="EMBL" id="NDIQ01000021">
    <property type="protein sequence ID" value="PRT54632.1"/>
    <property type="molecule type" value="Genomic_DNA"/>
</dbReference>
<dbReference type="Pfam" id="PF10236">
    <property type="entry name" value="DAP3"/>
    <property type="match status" value="2"/>
</dbReference>
<evidence type="ECO:0000256" key="7">
    <source>
        <dbReference type="ARBA" id="ARBA00035140"/>
    </source>
</evidence>
<dbReference type="InterPro" id="IPR019368">
    <property type="entry name" value="Ribosomal_mS29"/>
</dbReference>
<dbReference type="RefSeq" id="XP_024664577.1">
    <property type="nucleotide sequence ID" value="XM_024808809.1"/>
</dbReference>
<dbReference type="PANTHER" id="PTHR12810">
    <property type="entry name" value="MITOCHONDRIAL 28S RIBOSOMAL PROTEIN S29"/>
    <property type="match status" value="1"/>
</dbReference>
<evidence type="ECO:0000313" key="9">
    <source>
        <dbReference type="Proteomes" id="UP000238350"/>
    </source>
</evidence>
<dbReference type="GeneID" id="36516000"/>
<proteinExistence type="inferred from homology"/>
<dbReference type="Proteomes" id="UP000238350">
    <property type="component" value="Unassembled WGS sequence"/>
</dbReference>
<evidence type="ECO:0000256" key="5">
    <source>
        <dbReference type="ARBA" id="ARBA00023128"/>
    </source>
</evidence>
<accession>A0A2T0FI05</accession>
<dbReference type="OrthoDB" id="274828at2759"/>
<keyword evidence="5" id="KW-0496">Mitochondrion</keyword>
<dbReference type="PANTHER" id="PTHR12810:SF0">
    <property type="entry name" value="SMALL RIBOSOMAL SUBUNIT PROTEIN MS29"/>
    <property type="match status" value="1"/>
</dbReference>
<dbReference type="STRING" id="45607.A0A2T0FI05"/>
<evidence type="ECO:0000256" key="3">
    <source>
        <dbReference type="ARBA" id="ARBA00022946"/>
    </source>
</evidence>
<dbReference type="Gene3D" id="3.40.50.300">
    <property type="entry name" value="P-loop containing nucleotide triphosphate hydrolases"/>
    <property type="match status" value="1"/>
</dbReference>
<evidence type="ECO:0000256" key="6">
    <source>
        <dbReference type="ARBA" id="ARBA00023274"/>
    </source>
</evidence>
<keyword evidence="4 8" id="KW-0689">Ribosomal protein</keyword>
<organism evidence="8 9">
    <name type="scientific">Wickerhamiella sorbophila</name>
    <dbReference type="NCBI Taxonomy" id="45607"/>
    <lineage>
        <taxon>Eukaryota</taxon>
        <taxon>Fungi</taxon>
        <taxon>Dikarya</taxon>
        <taxon>Ascomycota</taxon>
        <taxon>Saccharomycotina</taxon>
        <taxon>Dipodascomycetes</taxon>
        <taxon>Dipodascales</taxon>
        <taxon>Trichomonascaceae</taxon>
        <taxon>Wickerhamiella</taxon>
    </lineage>
</organism>
<reference evidence="8 9" key="1">
    <citation type="submission" date="2017-04" db="EMBL/GenBank/DDBJ databases">
        <title>Genome sequencing of [Candida] sorbophila.</title>
        <authorList>
            <person name="Ahn J.O."/>
        </authorList>
    </citation>
    <scope>NUCLEOTIDE SEQUENCE [LARGE SCALE GENOMIC DNA]</scope>
    <source>
        <strain evidence="8 9">DS02</strain>
    </source>
</reference>
<protein>
    <recommendedName>
        <fullName evidence="7">Small ribosomal subunit protein mS29</fullName>
    </recommendedName>
</protein>
<evidence type="ECO:0000313" key="8">
    <source>
        <dbReference type="EMBL" id="PRT54632.1"/>
    </source>
</evidence>
<keyword evidence="6" id="KW-0687">Ribonucleoprotein</keyword>
<comment type="subcellular location">
    <subcellularLocation>
        <location evidence="1">Mitochondrion</location>
    </subcellularLocation>
</comment>
<sequence>MYRLGLRGFHAGSVAAFKQKAKEQTVKMRTPKKGSGEYRNFRRAAAYSKFSKSASEVAVGTENLRIFAAPDLETPISEPSMVVFPDAVQASLVHMADFQPQQNNELFLQRASLLRDESSQIQNILKQASSSEQRALLTGPAGSGKSTLLAQAHAMAKLQNWIVLHIPRAEELIDGSTDAVASKSGAVFDQPMLSRRWAQRIAKANRDVLTSDDIKLLRSSSAKEDPVGSLTAFISQLENGDRPVLISADSLNAFVKTPFAANRSKENEPIYHADLQIPRILLDFLSAKRKFKHGAVLAATSGRIVSNDTIAIGLGHGSAPAYATPEEFDSELAAKLQGIREIAVSSFSPAETDVYLRYVAAAGLTEYSPELVAAKYAVSGNGNPRALLRSCVSFAL</sequence>
<dbReference type="GO" id="GO:0005763">
    <property type="term" value="C:mitochondrial small ribosomal subunit"/>
    <property type="evidence" value="ECO:0007669"/>
    <property type="project" value="TreeGrafter"/>
</dbReference>
<name>A0A2T0FI05_9ASCO</name>
<comment type="similarity">
    <text evidence="2">Belongs to the mitochondrion-specific ribosomal protein mS29 family.</text>
</comment>
<gene>
    <name evidence="8" type="ORF">B9G98_02252</name>
</gene>